<dbReference type="EMBL" id="FODJ01000003">
    <property type="protein sequence ID" value="SEO00949.1"/>
    <property type="molecule type" value="Genomic_DNA"/>
</dbReference>
<dbReference type="SUPFAM" id="SSF55785">
    <property type="entry name" value="PYP-like sensor domain (PAS domain)"/>
    <property type="match status" value="1"/>
</dbReference>
<dbReference type="InterPro" id="IPR036513">
    <property type="entry name" value="STAS_dom_sf"/>
</dbReference>
<dbReference type="STRING" id="872970.SAMN04488134_103107"/>
<protein>
    <submittedName>
        <fullName evidence="4">PAS domain S-box-containing protein</fullName>
    </submittedName>
</protein>
<dbReference type="SUPFAM" id="SSF52091">
    <property type="entry name" value="SpoIIaa-like"/>
    <property type="match status" value="1"/>
</dbReference>
<dbReference type="CDD" id="cd00130">
    <property type="entry name" value="PAS"/>
    <property type="match status" value="1"/>
</dbReference>
<dbReference type="RefSeq" id="WP_091495902.1">
    <property type="nucleotide sequence ID" value="NZ_FODJ01000003.1"/>
</dbReference>
<dbReference type="PROSITE" id="PS50112">
    <property type="entry name" value="PAS"/>
    <property type="match status" value="1"/>
</dbReference>
<dbReference type="Pfam" id="PF13426">
    <property type="entry name" value="PAS_9"/>
    <property type="match status" value="1"/>
</dbReference>
<dbReference type="AlphaFoldDB" id="A0A1H8L7A3"/>
<dbReference type="PROSITE" id="PS50113">
    <property type="entry name" value="PAC"/>
    <property type="match status" value="1"/>
</dbReference>
<evidence type="ECO:0000259" key="1">
    <source>
        <dbReference type="PROSITE" id="PS50112"/>
    </source>
</evidence>
<evidence type="ECO:0000259" key="2">
    <source>
        <dbReference type="PROSITE" id="PS50113"/>
    </source>
</evidence>
<dbReference type="InterPro" id="IPR035965">
    <property type="entry name" value="PAS-like_dom_sf"/>
</dbReference>
<dbReference type="InterPro" id="IPR000700">
    <property type="entry name" value="PAS-assoc_C"/>
</dbReference>
<dbReference type="OrthoDB" id="9812260at2"/>
<dbReference type="Gene3D" id="3.30.750.24">
    <property type="entry name" value="STAS domain"/>
    <property type="match status" value="1"/>
</dbReference>
<dbReference type="InterPro" id="IPR002645">
    <property type="entry name" value="STAS_dom"/>
</dbReference>
<dbReference type="Proteomes" id="UP000199300">
    <property type="component" value="Unassembled WGS sequence"/>
</dbReference>
<dbReference type="Gene3D" id="3.30.450.20">
    <property type="entry name" value="PAS domain"/>
    <property type="match status" value="1"/>
</dbReference>
<accession>A0A1H8L7A3</accession>
<dbReference type="SMART" id="SM00086">
    <property type="entry name" value="PAC"/>
    <property type="match status" value="1"/>
</dbReference>
<feature type="domain" description="STAS" evidence="3">
    <location>
        <begin position="145"/>
        <end position="256"/>
    </location>
</feature>
<dbReference type="SMART" id="SM00091">
    <property type="entry name" value="PAS"/>
    <property type="match status" value="1"/>
</dbReference>
<dbReference type="PANTHER" id="PTHR33745">
    <property type="entry name" value="RSBT ANTAGONIST PROTEIN RSBS-RELATED"/>
    <property type="match status" value="1"/>
</dbReference>
<feature type="domain" description="PAS" evidence="1">
    <location>
        <begin position="6"/>
        <end position="83"/>
    </location>
</feature>
<dbReference type="CDD" id="cd07041">
    <property type="entry name" value="STAS_RsbR_RsbS_like"/>
    <property type="match status" value="1"/>
</dbReference>
<dbReference type="InterPro" id="IPR001610">
    <property type="entry name" value="PAC"/>
</dbReference>
<proteinExistence type="predicted"/>
<keyword evidence="5" id="KW-1185">Reference proteome</keyword>
<dbReference type="PANTHER" id="PTHR33745:SF8">
    <property type="entry name" value="BLUE-LIGHT PHOTORECEPTOR"/>
    <property type="match status" value="1"/>
</dbReference>
<evidence type="ECO:0000259" key="3">
    <source>
        <dbReference type="PROSITE" id="PS50801"/>
    </source>
</evidence>
<dbReference type="Pfam" id="PF01740">
    <property type="entry name" value="STAS"/>
    <property type="match status" value="1"/>
</dbReference>
<dbReference type="InterPro" id="IPR051932">
    <property type="entry name" value="Bact_StressResp_Reg"/>
</dbReference>
<dbReference type="PROSITE" id="PS50801">
    <property type="entry name" value="STAS"/>
    <property type="match status" value="1"/>
</dbReference>
<evidence type="ECO:0000313" key="5">
    <source>
        <dbReference type="Proteomes" id="UP000199300"/>
    </source>
</evidence>
<dbReference type="NCBIfam" id="TIGR00229">
    <property type="entry name" value="sensory_box"/>
    <property type="match status" value="1"/>
</dbReference>
<dbReference type="InterPro" id="IPR000014">
    <property type="entry name" value="PAS"/>
</dbReference>
<feature type="domain" description="PAC" evidence="2">
    <location>
        <begin position="80"/>
        <end position="136"/>
    </location>
</feature>
<reference evidence="4 5" key="1">
    <citation type="submission" date="2016-10" db="EMBL/GenBank/DDBJ databases">
        <authorList>
            <person name="de Groot N.N."/>
        </authorList>
    </citation>
    <scope>NUCLEOTIDE SEQUENCE [LARGE SCALE GENOMIC DNA]</scope>
    <source>
        <strain evidence="4 5">CGMCC 1.10434</strain>
    </source>
</reference>
<evidence type="ECO:0000313" key="4">
    <source>
        <dbReference type="EMBL" id="SEO00949.1"/>
    </source>
</evidence>
<organism evidence="4 5">
    <name type="scientific">Amphibacillus marinus</name>
    <dbReference type="NCBI Taxonomy" id="872970"/>
    <lineage>
        <taxon>Bacteria</taxon>
        <taxon>Bacillati</taxon>
        <taxon>Bacillota</taxon>
        <taxon>Bacilli</taxon>
        <taxon>Bacillales</taxon>
        <taxon>Bacillaceae</taxon>
        <taxon>Amphibacillus</taxon>
    </lineage>
</organism>
<sequence length="258" mass="29183">MLNEQNQHLFREALNHTNVGLIITDPSLPDHPIVFVNQGFINLTGYTSEEIIGNNCRFLQGELTSSEAIEEIREAIRKATSLTLQLYNYTKDGRGFWNELTIDPMWIEEDGKEKLYFVGVQKDVTELKEQERLLKDALTEMEQLSTPIVPINDNISILPLIGGITQSRLDHLTHSVSTYLSKSKNDYLILDLSGLYEVDTYVASSLLKLHDLTQLIGTQLILTGIRPELAIKTIEIGNHLKHLHTYLTVQDAIKALSN</sequence>
<gene>
    <name evidence="4" type="ORF">SAMN04488134_103107</name>
</gene>
<name>A0A1H8L7A3_9BACI</name>